<dbReference type="EMBL" id="ABIB01000003">
    <property type="protein sequence ID" value="EDP97058.1"/>
    <property type="molecule type" value="Genomic_DNA"/>
</dbReference>
<dbReference type="Gene3D" id="1.10.760.10">
    <property type="entry name" value="Cytochrome c-like domain"/>
    <property type="match status" value="1"/>
</dbReference>
<proteinExistence type="predicted"/>
<keyword evidence="3 4" id="KW-0408">Iron</keyword>
<name>A9DTD4_9FLAO</name>
<dbReference type="GO" id="GO:0009055">
    <property type="term" value="F:electron transfer activity"/>
    <property type="evidence" value="ECO:0007669"/>
    <property type="project" value="InterPro"/>
</dbReference>
<evidence type="ECO:0000259" key="5">
    <source>
        <dbReference type="PROSITE" id="PS51007"/>
    </source>
</evidence>
<reference evidence="6 7" key="1">
    <citation type="journal article" date="2011" name="J. Bacteriol.">
        <title>Genome sequence of the algicidal bacterium Kordia algicida OT-1.</title>
        <authorList>
            <person name="Lee H.S."/>
            <person name="Kang S.G."/>
            <person name="Kwon K.K."/>
            <person name="Lee J.H."/>
            <person name="Kim S.J."/>
        </authorList>
    </citation>
    <scope>NUCLEOTIDE SEQUENCE [LARGE SCALE GENOMIC DNA]</scope>
    <source>
        <strain evidence="6 7">OT-1</strain>
    </source>
</reference>
<sequence length="119" mass="13404">MLFYVNTQELEKLAAAKPVGVCGVVYPEWYNDPNDEKSIIGRDLFKAKCAACHKLDALSTGPALRAVNNRSLEEGKNIDSFFKVRKAAYLSILKSKERKCLISPKITDEDIQSILYYTN</sequence>
<dbReference type="GO" id="GO:0046872">
    <property type="term" value="F:metal ion binding"/>
    <property type="evidence" value="ECO:0007669"/>
    <property type="project" value="UniProtKB-KW"/>
</dbReference>
<evidence type="ECO:0000313" key="6">
    <source>
        <dbReference type="EMBL" id="EDP97058.1"/>
    </source>
</evidence>
<dbReference type="InterPro" id="IPR036909">
    <property type="entry name" value="Cyt_c-like_dom_sf"/>
</dbReference>
<dbReference type="STRING" id="391587.KAOT1_17883"/>
<accession>A9DTD4</accession>
<dbReference type="SUPFAM" id="SSF46626">
    <property type="entry name" value="Cytochrome c"/>
    <property type="match status" value="1"/>
</dbReference>
<dbReference type="GO" id="GO:0020037">
    <property type="term" value="F:heme binding"/>
    <property type="evidence" value="ECO:0007669"/>
    <property type="project" value="InterPro"/>
</dbReference>
<dbReference type="PROSITE" id="PS51007">
    <property type="entry name" value="CYTC"/>
    <property type="match status" value="1"/>
</dbReference>
<dbReference type="AlphaFoldDB" id="A9DTD4"/>
<evidence type="ECO:0000256" key="4">
    <source>
        <dbReference type="PROSITE-ProRule" id="PRU00433"/>
    </source>
</evidence>
<keyword evidence="1 4" id="KW-0349">Heme</keyword>
<feature type="domain" description="Cytochrome c" evidence="5">
    <location>
        <begin position="36"/>
        <end position="119"/>
    </location>
</feature>
<comment type="caution">
    <text evidence="6">The sequence shown here is derived from an EMBL/GenBank/DDBJ whole genome shotgun (WGS) entry which is preliminary data.</text>
</comment>
<dbReference type="Pfam" id="PF00034">
    <property type="entry name" value="Cytochrom_C"/>
    <property type="match status" value="1"/>
</dbReference>
<gene>
    <name evidence="6" type="ORF">KAOT1_17883</name>
</gene>
<dbReference type="HOGENOM" id="CLU_1969648_0_0_10"/>
<organism evidence="6 7">
    <name type="scientific">Kordia algicida OT-1</name>
    <dbReference type="NCBI Taxonomy" id="391587"/>
    <lineage>
        <taxon>Bacteria</taxon>
        <taxon>Pseudomonadati</taxon>
        <taxon>Bacteroidota</taxon>
        <taxon>Flavobacteriia</taxon>
        <taxon>Flavobacteriales</taxon>
        <taxon>Flavobacteriaceae</taxon>
        <taxon>Kordia</taxon>
    </lineage>
</organism>
<keyword evidence="7" id="KW-1185">Reference proteome</keyword>
<evidence type="ECO:0000256" key="3">
    <source>
        <dbReference type="ARBA" id="ARBA00023004"/>
    </source>
</evidence>
<evidence type="ECO:0000256" key="1">
    <source>
        <dbReference type="ARBA" id="ARBA00022617"/>
    </source>
</evidence>
<evidence type="ECO:0000256" key="2">
    <source>
        <dbReference type="ARBA" id="ARBA00022723"/>
    </source>
</evidence>
<dbReference type="InterPro" id="IPR009056">
    <property type="entry name" value="Cyt_c-like_dom"/>
</dbReference>
<keyword evidence="2 4" id="KW-0479">Metal-binding</keyword>
<evidence type="ECO:0000313" key="7">
    <source>
        <dbReference type="Proteomes" id="UP000002945"/>
    </source>
</evidence>
<dbReference type="Proteomes" id="UP000002945">
    <property type="component" value="Unassembled WGS sequence"/>
</dbReference>
<protein>
    <recommendedName>
        <fullName evidence="5">Cytochrome c domain-containing protein</fullName>
    </recommendedName>
</protein>